<name>A0A5C2RR72_9APHY</name>
<feature type="compositionally biased region" description="Low complexity" evidence="1">
    <location>
        <begin position="353"/>
        <end position="362"/>
    </location>
</feature>
<feature type="region of interest" description="Disordered" evidence="1">
    <location>
        <begin position="307"/>
        <end position="338"/>
    </location>
</feature>
<feature type="region of interest" description="Disordered" evidence="1">
    <location>
        <begin position="1"/>
        <end position="52"/>
    </location>
</feature>
<dbReference type="AlphaFoldDB" id="A0A5C2RR72"/>
<reference evidence="2" key="1">
    <citation type="journal article" date="2018" name="Genome Biol. Evol.">
        <title>Genomics and development of Lentinus tigrinus, a white-rot wood-decaying mushroom with dimorphic fruiting bodies.</title>
        <authorList>
            <person name="Wu B."/>
            <person name="Xu Z."/>
            <person name="Knudson A."/>
            <person name="Carlson A."/>
            <person name="Chen N."/>
            <person name="Kovaka S."/>
            <person name="LaButti K."/>
            <person name="Lipzen A."/>
            <person name="Pennachio C."/>
            <person name="Riley R."/>
            <person name="Schakwitz W."/>
            <person name="Umezawa K."/>
            <person name="Ohm R.A."/>
            <person name="Grigoriev I.V."/>
            <person name="Nagy L.G."/>
            <person name="Gibbons J."/>
            <person name="Hibbett D."/>
        </authorList>
    </citation>
    <scope>NUCLEOTIDE SEQUENCE [LARGE SCALE GENOMIC DNA]</scope>
    <source>
        <strain evidence="2">ALCF2SS1-6</strain>
    </source>
</reference>
<dbReference type="Proteomes" id="UP000313359">
    <property type="component" value="Unassembled WGS sequence"/>
</dbReference>
<sequence>MTHAAVVPGVGENGSPAAAPPPSPRVRSDRRRRPTRPCDLGAGRAGGWGLHPIAPAPAPSRLALWLSGSSPFASPSRGSSAVPGSAVALLAPPCAPRFLHSPEEDIGLDIPTANGRVRARQRQRQRSTVDGGLPPCPSRDTVQYGVRRAPGGAPTGLALRHLCTSAQTCPVDNRKGPSAYCSALLTTAWRRAECGVRRPREVMSEHVRFLRSAEVLRMRMRPEDDRASAHPTGIDIDRRGHRDSHRNLPRHLAIARDRLAATASQFASSPASRPVDPPRRTQIHPLAPGRTRRLDLLPRVSLSRFESRAKRVDGRTGGGPRRAPCGRCPRPSQRGGNEAPHAIALAAVAPAFSCSQASQAQSERVGLGLGKKDPTPPPAPEPAPSG</sequence>
<feature type="region of interest" description="Disordered" evidence="1">
    <location>
        <begin position="114"/>
        <end position="149"/>
    </location>
</feature>
<feature type="region of interest" description="Disordered" evidence="1">
    <location>
        <begin position="263"/>
        <end position="292"/>
    </location>
</feature>
<evidence type="ECO:0000313" key="2">
    <source>
        <dbReference type="EMBL" id="RPD54142.1"/>
    </source>
</evidence>
<feature type="region of interest" description="Disordered" evidence="1">
    <location>
        <begin position="353"/>
        <end position="386"/>
    </location>
</feature>
<gene>
    <name evidence="2" type="ORF">L227DRAFT_370828</name>
</gene>
<proteinExistence type="predicted"/>
<protein>
    <submittedName>
        <fullName evidence="2">Uncharacterized protein</fullName>
    </submittedName>
</protein>
<dbReference type="EMBL" id="ML122310">
    <property type="protein sequence ID" value="RPD54142.1"/>
    <property type="molecule type" value="Genomic_DNA"/>
</dbReference>
<accession>A0A5C2RR72</accession>
<feature type="compositionally biased region" description="Pro residues" evidence="1">
    <location>
        <begin position="375"/>
        <end position="386"/>
    </location>
</feature>
<evidence type="ECO:0000313" key="3">
    <source>
        <dbReference type="Proteomes" id="UP000313359"/>
    </source>
</evidence>
<feature type="compositionally biased region" description="Low complexity" evidence="1">
    <location>
        <begin position="321"/>
        <end position="331"/>
    </location>
</feature>
<evidence type="ECO:0000256" key="1">
    <source>
        <dbReference type="SAM" id="MobiDB-lite"/>
    </source>
</evidence>
<feature type="region of interest" description="Disordered" evidence="1">
    <location>
        <begin position="223"/>
        <end position="244"/>
    </location>
</feature>
<organism evidence="2 3">
    <name type="scientific">Lentinus tigrinus ALCF2SS1-6</name>
    <dbReference type="NCBI Taxonomy" id="1328759"/>
    <lineage>
        <taxon>Eukaryota</taxon>
        <taxon>Fungi</taxon>
        <taxon>Dikarya</taxon>
        <taxon>Basidiomycota</taxon>
        <taxon>Agaricomycotina</taxon>
        <taxon>Agaricomycetes</taxon>
        <taxon>Polyporales</taxon>
        <taxon>Polyporaceae</taxon>
        <taxon>Lentinus</taxon>
    </lineage>
</organism>
<keyword evidence="3" id="KW-1185">Reference proteome</keyword>